<comment type="caution">
    <text evidence="1">The sequence shown here is derived from an EMBL/GenBank/DDBJ whole genome shotgun (WGS) entry which is preliminary data.</text>
</comment>
<gene>
    <name evidence="1" type="ORF">DERP_012224</name>
</gene>
<reference evidence="1 2" key="1">
    <citation type="journal article" date="2018" name="J. Allergy Clin. Immunol.">
        <title>High-quality assembly of Dermatophagoides pteronyssinus genome and transcriptome reveals a wide range of novel allergens.</title>
        <authorList>
            <person name="Liu X.Y."/>
            <person name="Yang K.Y."/>
            <person name="Wang M.Q."/>
            <person name="Kwok J.S."/>
            <person name="Zeng X."/>
            <person name="Yang Z."/>
            <person name="Xiao X.J."/>
            <person name="Lau C.P."/>
            <person name="Li Y."/>
            <person name="Huang Z.M."/>
            <person name="Ba J.G."/>
            <person name="Yim A.K."/>
            <person name="Ouyang C.Y."/>
            <person name="Ngai S.M."/>
            <person name="Chan T.F."/>
            <person name="Leung E.L."/>
            <person name="Liu L."/>
            <person name="Liu Z.G."/>
            <person name="Tsui S.K."/>
        </authorList>
    </citation>
    <scope>NUCLEOTIDE SEQUENCE [LARGE SCALE GENOMIC DNA]</scope>
    <source>
        <strain evidence="1">Derp</strain>
    </source>
</reference>
<protein>
    <submittedName>
        <fullName evidence="1">Uncharacterized protein</fullName>
    </submittedName>
</protein>
<sequence>MFFVYLIGLKIGSKIARMQMKFYVIRLINQQRQQQQQHRKRVNNLKLFLAKLIDEEDRS</sequence>
<evidence type="ECO:0000313" key="1">
    <source>
        <dbReference type="EMBL" id="KAH9421492.1"/>
    </source>
</evidence>
<name>A0ABQ8JFU8_DERPT</name>
<evidence type="ECO:0000313" key="2">
    <source>
        <dbReference type="Proteomes" id="UP000887458"/>
    </source>
</evidence>
<accession>A0ABQ8JFU8</accession>
<reference evidence="1 2" key="2">
    <citation type="journal article" date="2022" name="Mol. Biol. Evol.">
        <title>Comparative Genomics Reveals Insights into the Divergent Evolution of Astigmatic Mites and Household Pest Adaptations.</title>
        <authorList>
            <person name="Xiong Q."/>
            <person name="Wan A.T."/>
            <person name="Liu X."/>
            <person name="Fung C.S."/>
            <person name="Xiao X."/>
            <person name="Malainual N."/>
            <person name="Hou J."/>
            <person name="Wang L."/>
            <person name="Wang M."/>
            <person name="Yang K.Y."/>
            <person name="Cui Y."/>
            <person name="Leung E.L."/>
            <person name="Nong W."/>
            <person name="Shin S.K."/>
            <person name="Au S.W."/>
            <person name="Jeong K.Y."/>
            <person name="Chew F.T."/>
            <person name="Hui J.H."/>
            <person name="Leung T.F."/>
            <person name="Tungtrongchitr A."/>
            <person name="Zhong N."/>
            <person name="Liu Z."/>
            <person name="Tsui S.K."/>
        </authorList>
    </citation>
    <scope>NUCLEOTIDE SEQUENCE [LARGE SCALE GENOMIC DNA]</scope>
    <source>
        <strain evidence="1">Derp</strain>
    </source>
</reference>
<organism evidence="1 2">
    <name type="scientific">Dermatophagoides pteronyssinus</name>
    <name type="common">European house dust mite</name>
    <dbReference type="NCBI Taxonomy" id="6956"/>
    <lineage>
        <taxon>Eukaryota</taxon>
        <taxon>Metazoa</taxon>
        <taxon>Ecdysozoa</taxon>
        <taxon>Arthropoda</taxon>
        <taxon>Chelicerata</taxon>
        <taxon>Arachnida</taxon>
        <taxon>Acari</taxon>
        <taxon>Acariformes</taxon>
        <taxon>Sarcoptiformes</taxon>
        <taxon>Astigmata</taxon>
        <taxon>Psoroptidia</taxon>
        <taxon>Analgoidea</taxon>
        <taxon>Pyroglyphidae</taxon>
        <taxon>Dermatophagoidinae</taxon>
        <taxon>Dermatophagoides</taxon>
    </lineage>
</organism>
<proteinExistence type="predicted"/>
<keyword evidence="2" id="KW-1185">Reference proteome</keyword>
<dbReference type="EMBL" id="NJHN03000040">
    <property type="protein sequence ID" value="KAH9421492.1"/>
    <property type="molecule type" value="Genomic_DNA"/>
</dbReference>
<dbReference type="Proteomes" id="UP000887458">
    <property type="component" value="Unassembled WGS sequence"/>
</dbReference>